<dbReference type="SUPFAM" id="SSF47090">
    <property type="entry name" value="PGBD-like"/>
    <property type="match status" value="1"/>
</dbReference>
<proteinExistence type="inferred from homology"/>
<protein>
    <submittedName>
        <fullName evidence="9">L,D-transpeptidase family protein</fullName>
    </submittedName>
</protein>
<evidence type="ECO:0000256" key="7">
    <source>
        <dbReference type="PROSITE-ProRule" id="PRU01373"/>
    </source>
</evidence>
<keyword evidence="3" id="KW-0808">Transferase</keyword>
<keyword evidence="6 7" id="KW-0961">Cell wall biogenesis/degradation</keyword>
<accession>A0ABX7Q0G8</accession>
<dbReference type="Pfam" id="PF01471">
    <property type="entry name" value="PG_binding_1"/>
    <property type="match status" value="1"/>
</dbReference>
<dbReference type="InterPro" id="IPR036366">
    <property type="entry name" value="PGBDSf"/>
</dbReference>
<dbReference type="Gene3D" id="2.40.440.10">
    <property type="entry name" value="L,D-transpeptidase catalytic domain-like"/>
    <property type="match status" value="1"/>
</dbReference>
<dbReference type="SUPFAM" id="SSF141523">
    <property type="entry name" value="L,D-transpeptidase catalytic domain-like"/>
    <property type="match status" value="1"/>
</dbReference>
<feature type="domain" description="L,D-TPase catalytic" evidence="8">
    <location>
        <begin position="320"/>
        <end position="500"/>
    </location>
</feature>
<organism evidence="9 10">
    <name type="scientific">Geobacter benzoatilyticus</name>
    <dbReference type="NCBI Taxonomy" id="2815309"/>
    <lineage>
        <taxon>Bacteria</taxon>
        <taxon>Pseudomonadati</taxon>
        <taxon>Thermodesulfobacteriota</taxon>
        <taxon>Desulfuromonadia</taxon>
        <taxon>Geobacterales</taxon>
        <taxon>Geobacteraceae</taxon>
        <taxon>Geobacter</taxon>
    </lineage>
</organism>
<keyword evidence="4 7" id="KW-0133">Cell shape</keyword>
<dbReference type="CDD" id="cd16913">
    <property type="entry name" value="YkuD_like"/>
    <property type="match status" value="1"/>
</dbReference>
<dbReference type="InterPro" id="IPR002477">
    <property type="entry name" value="Peptidoglycan-bd-like"/>
</dbReference>
<evidence type="ECO:0000313" key="9">
    <source>
        <dbReference type="EMBL" id="QSV44588.1"/>
    </source>
</evidence>
<dbReference type="Pfam" id="PF03734">
    <property type="entry name" value="YkuD"/>
    <property type="match status" value="1"/>
</dbReference>
<gene>
    <name evidence="9" type="ORF">JZM60_10455</name>
</gene>
<dbReference type="InterPro" id="IPR036365">
    <property type="entry name" value="PGBD-like_sf"/>
</dbReference>
<evidence type="ECO:0000256" key="1">
    <source>
        <dbReference type="ARBA" id="ARBA00004752"/>
    </source>
</evidence>
<evidence type="ECO:0000256" key="4">
    <source>
        <dbReference type="ARBA" id="ARBA00022960"/>
    </source>
</evidence>
<evidence type="ECO:0000256" key="6">
    <source>
        <dbReference type="ARBA" id="ARBA00023316"/>
    </source>
</evidence>
<dbReference type="Proteomes" id="UP000663651">
    <property type="component" value="Chromosome"/>
</dbReference>
<evidence type="ECO:0000259" key="8">
    <source>
        <dbReference type="PROSITE" id="PS52029"/>
    </source>
</evidence>
<feature type="active site" description="Nucleophile" evidence="7">
    <location>
        <position position="474"/>
    </location>
</feature>
<evidence type="ECO:0000256" key="2">
    <source>
        <dbReference type="ARBA" id="ARBA00005992"/>
    </source>
</evidence>
<keyword evidence="10" id="KW-1185">Reference proteome</keyword>
<dbReference type="Gene3D" id="1.10.101.10">
    <property type="entry name" value="PGBD-like superfamily/PGBD"/>
    <property type="match status" value="1"/>
</dbReference>
<dbReference type="InterPro" id="IPR038063">
    <property type="entry name" value="Transpep_catalytic_dom"/>
</dbReference>
<sequence>MGRTMGLRGLFFNLAVFACCLAFFLPAGYGWELADEVRGHLRIRVDSADTATQLVVAGELILAPESVAGFYKNRAFRPAWMNGKTPSPLADALVAALKQADDEGLDPRNYHLERLEAMLAEAWRQPLRPAMLANLDIILTDAYLLYASHLFSGQVSPETLGTEWYLRRPDADLTAILRKALKSGNIEESLNSLLPADPGYGRLKEALRHYREIRASGGWPAISEGPMLRLGDTGPRVTELRARLAAGGDVVSGIAEVEGVFDEEVEQAVIRFQQSHGLDADGAVGEQTLAALNVPAEEREKQILVNLERLRWLPADLGNRHIMVNVAGFSLHVIEGGETLTGMRAIVGRPYRQTPSFSGKLTHLVFSPYWHIPHSIAVKDLLPKIQKDRRFLAREKIRVFRGRGKAERPVNPTKIKWQQLSENNFPYHLRQDPGPLNSLGRVKFMLPNSFNVYIHDTPSRELFEKAVRGFSSGCIRIDSPVELAEYLLRDDPAWTTETILEAMEQPRERTVRLPRPIPVHFLYMTAWVDTEGVLQFRDDIYSRDTLVADALEAAPPSR</sequence>
<evidence type="ECO:0000256" key="3">
    <source>
        <dbReference type="ARBA" id="ARBA00022679"/>
    </source>
</evidence>
<evidence type="ECO:0000313" key="10">
    <source>
        <dbReference type="Proteomes" id="UP000663651"/>
    </source>
</evidence>
<dbReference type="PANTHER" id="PTHR41533">
    <property type="entry name" value="L,D-TRANSPEPTIDASE HI_1667-RELATED"/>
    <property type="match status" value="1"/>
</dbReference>
<name>A0ABX7Q0G8_9BACT</name>
<dbReference type="PROSITE" id="PS51257">
    <property type="entry name" value="PROKAR_LIPOPROTEIN"/>
    <property type="match status" value="1"/>
</dbReference>
<dbReference type="PANTHER" id="PTHR41533:SF2">
    <property type="entry name" value="BLR7131 PROTEIN"/>
    <property type="match status" value="1"/>
</dbReference>
<comment type="pathway">
    <text evidence="1 7">Cell wall biogenesis; peptidoglycan biosynthesis.</text>
</comment>
<feature type="active site" description="Proton donor/acceptor" evidence="7">
    <location>
        <position position="455"/>
    </location>
</feature>
<dbReference type="RefSeq" id="WP_207162359.1">
    <property type="nucleotide sequence ID" value="NZ_CP071382.1"/>
</dbReference>
<reference evidence="9 10" key="1">
    <citation type="submission" date="2021-03" db="EMBL/GenBank/DDBJ databases">
        <title>Geobacter metallireducens gen. nov. sp. nov., a microorganism capable of coupling the complete oxidation of organic compounds to the reduction of iron and other metals.</title>
        <authorList>
            <person name="Li Y."/>
        </authorList>
    </citation>
    <scope>NUCLEOTIDE SEQUENCE [LARGE SCALE GENOMIC DNA]</scope>
    <source>
        <strain evidence="9 10">Jerry-YX</strain>
    </source>
</reference>
<dbReference type="EMBL" id="CP071382">
    <property type="protein sequence ID" value="QSV44588.1"/>
    <property type="molecule type" value="Genomic_DNA"/>
</dbReference>
<keyword evidence="5 7" id="KW-0573">Peptidoglycan synthesis</keyword>
<dbReference type="Pfam" id="PF20142">
    <property type="entry name" value="Scaffold"/>
    <property type="match status" value="1"/>
</dbReference>
<comment type="similarity">
    <text evidence="2">Belongs to the YkuD family.</text>
</comment>
<dbReference type="InterPro" id="IPR045380">
    <property type="entry name" value="LD_TPept_scaffold_dom"/>
</dbReference>
<dbReference type="InterPro" id="IPR005490">
    <property type="entry name" value="LD_TPept_cat_dom"/>
</dbReference>
<evidence type="ECO:0000256" key="5">
    <source>
        <dbReference type="ARBA" id="ARBA00022984"/>
    </source>
</evidence>
<dbReference type="PROSITE" id="PS52029">
    <property type="entry name" value="LD_TPASE"/>
    <property type="match status" value="1"/>
</dbReference>
<dbReference type="InterPro" id="IPR052905">
    <property type="entry name" value="LD-transpeptidase_YkuD-like"/>
</dbReference>